<organism evidence="2 3">
    <name type="scientific">Coprinopsis cinerea (strain Okayama-7 / 130 / ATCC MYA-4618 / FGSC 9003)</name>
    <name type="common">Inky cap fungus</name>
    <name type="synonym">Hormographiella aspergillata</name>
    <dbReference type="NCBI Taxonomy" id="240176"/>
    <lineage>
        <taxon>Eukaryota</taxon>
        <taxon>Fungi</taxon>
        <taxon>Dikarya</taxon>
        <taxon>Basidiomycota</taxon>
        <taxon>Agaricomycotina</taxon>
        <taxon>Agaricomycetes</taxon>
        <taxon>Agaricomycetidae</taxon>
        <taxon>Agaricales</taxon>
        <taxon>Agaricineae</taxon>
        <taxon>Psathyrellaceae</taxon>
        <taxon>Coprinopsis</taxon>
    </lineage>
</organism>
<name>A8PD16_COPC7</name>
<dbReference type="AlphaFoldDB" id="A8PD16"/>
<protein>
    <submittedName>
        <fullName evidence="2">Uncharacterized protein</fullName>
    </submittedName>
</protein>
<accession>A8PD16</accession>
<reference evidence="2 3" key="1">
    <citation type="journal article" date="2010" name="Proc. Natl. Acad. Sci. U.S.A.">
        <title>Insights into evolution of multicellular fungi from the assembled chromosomes of the mushroom Coprinopsis cinerea (Coprinus cinereus).</title>
        <authorList>
            <person name="Stajich J.E."/>
            <person name="Wilke S.K."/>
            <person name="Ahren D."/>
            <person name="Au C.H."/>
            <person name="Birren B.W."/>
            <person name="Borodovsky M."/>
            <person name="Burns C."/>
            <person name="Canback B."/>
            <person name="Casselton L.A."/>
            <person name="Cheng C.K."/>
            <person name="Deng J."/>
            <person name="Dietrich F.S."/>
            <person name="Fargo D.C."/>
            <person name="Farman M.L."/>
            <person name="Gathman A.C."/>
            <person name="Goldberg J."/>
            <person name="Guigo R."/>
            <person name="Hoegger P.J."/>
            <person name="Hooker J.B."/>
            <person name="Huggins A."/>
            <person name="James T.Y."/>
            <person name="Kamada T."/>
            <person name="Kilaru S."/>
            <person name="Kodira C."/>
            <person name="Kues U."/>
            <person name="Kupfer D."/>
            <person name="Kwan H.S."/>
            <person name="Lomsadze A."/>
            <person name="Li W."/>
            <person name="Lilly W.W."/>
            <person name="Ma L.J."/>
            <person name="Mackey A.J."/>
            <person name="Manning G."/>
            <person name="Martin F."/>
            <person name="Muraguchi H."/>
            <person name="Natvig D.O."/>
            <person name="Palmerini H."/>
            <person name="Ramesh M.A."/>
            <person name="Rehmeyer C.J."/>
            <person name="Roe B.A."/>
            <person name="Shenoy N."/>
            <person name="Stanke M."/>
            <person name="Ter-Hovhannisyan V."/>
            <person name="Tunlid A."/>
            <person name="Velagapudi R."/>
            <person name="Vision T.J."/>
            <person name="Zeng Q."/>
            <person name="Zolan M.E."/>
            <person name="Pukkila P.J."/>
        </authorList>
    </citation>
    <scope>NUCLEOTIDE SEQUENCE [LARGE SCALE GENOMIC DNA]</scope>
    <source>
        <strain evidence="3">Okayama-7 / 130 / ATCC MYA-4618 / FGSC 9003</strain>
    </source>
</reference>
<comment type="caution">
    <text evidence="2">The sequence shown here is derived from an EMBL/GenBank/DDBJ whole genome shotgun (WGS) entry which is preliminary data.</text>
</comment>
<dbReference type="VEuPathDB" id="FungiDB:CC1G_07237"/>
<evidence type="ECO:0000313" key="2">
    <source>
        <dbReference type="EMBL" id="EAU81307.1"/>
    </source>
</evidence>
<keyword evidence="3" id="KW-1185">Reference proteome</keyword>
<dbReference type="EMBL" id="AACS02000006">
    <property type="protein sequence ID" value="EAU81307.1"/>
    <property type="molecule type" value="Genomic_DNA"/>
</dbReference>
<dbReference type="GeneID" id="6017154"/>
<feature type="region of interest" description="Disordered" evidence="1">
    <location>
        <begin position="114"/>
        <end position="133"/>
    </location>
</feature>
<gene>
    <name evidence="2" type="ORF">CC1G_07237</name>
</gene>
<dbReference type="RefSeq" id="XP_001840507.1">
    <property type="nucleotide sequence ID" value="XM_001840455.1"/>
</dbReference>
<dbReference type="Proteomes" id="UP000001861">
    <property type="component" value="Unassembled WGS sequence"/>
</dbReference>
<evidence type="ECO:0000313" key="3">
    <source>
        <dbReference type="Proteomes" id="UP000001861"/>
    </source>
</evidence>
<dbReference type="InParanoid" id="A8PD16"/>
<sequence>MPESKSSTKANAFSLPPNIIADQKWVILVAGAGEWWICHIARRETCSARFCMDGYEEFVSSLDCKDRDAQDEEYMKDREMNAMAAKYPTELFGPSEVAPMKRAMEPYKGYFTKQAREEQEKRRQHDSEMRKERYEKWTMRKESGERAAEALPEFMKEMGAMRFYSEEDVVLALKRRDACQGQQPSQFSIKDWEIIQAAQAPVVDPSRVRCGQVRKELCVGWTPPMRIGSQVSNRYFVAIRKLLREDPTAPLQMTVA</sequence>
<proteinExistence type="predicted"/>
<evidence type="ECO:0000256" key="1">
    <source>
        <dbReference type="SAM" id="MobiDB-lite"/>
    </source>
</evidence>
<dbReference type="KEGG" id="cci:CC1G_07237"/>